<accession>A0A426U8S0</accession>
<sequence length="85" mass="10157">METKICKQIYIEPAQEKMLKYLAGSFGVPEAEIIRQALEQHLQRMQLPERTRSAWQAERVYIAQRAAMQPTMNKRTWSREDLYDR</sequence>
<dbReference type="CDD" id="cd21631">
    <property type="entry name" value="RHH_CopG_NikR-like"/>
    <property type="match status" value="1"/>
</dbReference>
<protein>
    <recommendedName>
        <fullName evidence="3">CopG family transcriptional regulator</fullName>
    </recommendedName>
</protein>
<gene>
    <name evidence="1" type="ORF">EI684_02515</name>
</gene>
<evidence type="ECO:0000313" key="2">
    <source>
        <dbReference type="Proteomes" id="UP000280307"/>
    </source>
</evidence>
<proteinExistence type="predicted"/>
<evidence type="ECO:0000313" key="1">
    <source>
        <dbReference type="EMBL" id="RRR76662.1"/>
    </source>
</evidence>
<dbReference type="EMBL" id="RSAS01000106">
    <property type="protein sequence ID" value="RRR76662.1"/>
    <property type="molecule type" value="Genomic_DNA"/>
</dbReference>
<name>A0A426U8S0_9CHLR</name>
<comment type="caution">
    <text evidence="1">The sequence shown here is derived from an EMBL/GenBank/DDBJ whole genome shotgun (WGS) entry which is preliminary data.</text>
</comment>
<evidence type="ECO:0008006" key="3">
    <source>
        <dbReference type="Google" id="ProtNLM"/>
    </source>
</evidence>
<dbReference type="AlphaFoldDB" id="A0A426U8S0"/>
<dbReference type="Proteomes" id="UP000280307">
    <property type="component" value="Unassembled WGS sequence"/>
</dbReference>
<reference evidence="1 2" key="1">
    <citation type="submission" date="2018-12" db="EMBL/GenBank/DDBJ databases">
        <title>Genome Sequence of Candidatus Viridilinea halotolerans isolated from saline sulfide-rich spring.</title>
        <authorList>
            <person name="Grouzdev D.S."/>
            <person name="Burganskaya E.I."/>
            <person name="Krutkina M.S."/>
            <person name="Sukhacheva M.V."/>
            <person name="Gorlenko V.M."/>
        </authorList>
    </citation>
    <scope>NUCLEOTIDE SEQUENCE [LARGE SCALE GENOMIC DNA]</scope>
    <source>
        <strain evidence="1">Chok-6</strain>
    </source>
</reference>
<organism evidence="1 2">
    <name type="scientific">Candidatus Viridilinea halotolerans</name>
    <dbReference type="NCBI Taxonomy" id="2491704"/>
    <lineage>
        <taxon>Bacteria</taxon>
        <taxon>Bacillati</taxon>
        <taxon>Chloroflexota</taxon>
        <taxon>Chloroflexia</taxon>
        <taxon>Chloroflexales</taxon>
        <taxon>Chloroflexineae</taxon>
        <taxon>Oscillochloridaceae</taxon>
        <taxon>Candidatus Viridilinea</taxon>
    </lineage>
</organism>